<accession>A0AAD7TH57</accession>
<dbReference type="EMBL" id="JAPEVG010000771">
    <property type="protein sequence ID" value="KAJ8455437.1"/>
    <property type="molecule type" value="Genomic_DNA"/>
</dbReference>
<keyword evidence="2" id="KW-1185">Reference proteome</keyword>
<proteinExistence type="predicted"/>
<dbReference type="AlphaFoldDB" id="A0AAD7TH57"/>
<sequence>MSTHSSDEDDPLKEYKDITTVRRAVLDTPDDAGRYPGLRAQASVASLSPSPTLTKVGKSLRMSTLVKQRVFWARIARGRRSDIPEDADIFILYTIANADREEWADKTYEQVKAELVDPEWQIHVEESGDGEEDARRRFNEFMDTEIEVTGEKPLPGDPNVKYIPIPNSNYLLRFWPGSLASAEYCMDFVETQPNGERTAVNAPEGYAIRAAPMAPWMATVCTEIKSIERAYGVAPERIKPGEEKFILRDGMVCQLVRGGEVLFNFEVPSRPGVFGGVDILRPTRA</sequence>
<organism evidence="1 2">
    <name type="scientific">Trametes cubensis</name>
    <dbReference type="NCBI Taxonomy" id="1111947"/>
    <lineage>
        <taxon>Eukaryota</taxon>
        <taxon>Fungi</taxon>
        <taxon>Dikarya</taxon>
        <taxon>Basidiomycota</taxon>
        <taxon>Agaricomycotina</taxon>
        <taxon>Agaricomycetes</taxon>
        <taxon>Polyporales</taxon>
        <taxon>Polyporaceae</taxon>
        <taxon>Trametes</taxon>
    </lineage>
</organism>
<name>A0AAD7TH57_9APHY</name>
<reference evidence="1" key="1">
    <citation type="submission" date="2022-11" db="EMBL/GenBank/DDBJ databases">
        <title>Genome Sequence of Cubamyces cubensis.</title>
        <authorList>
            <person name="Buettner E."/>
        </authorList>
    </citation>
    <scope>NUCLEOTIDE SEQUENCE</scope>
    <source>
        <strain evidence="1">MPL-01</strain>
    </source>
</reference>
<comment type="caution">
    <text evidence="1">The sequence shown here is derived from an EMBL/GenBank/DDBJ whole genome shotgun (WGS) entry which is preliminary data.</text>
</comment>
<evidence type="ECO:0000313" key="2">
    <source>
        <dbReference type="Proteomes" id="UP001215151"/>
    </source>
</evidence>
<protein>
    <submittedName>
        <fullName evidence="1">Uncharacterized protein</fullName>
    </submittedName>
</protein>
<evidence type="ECO:0000313" key="1">
    <source>
        <dbReference type="EMBL" id="KAJ8455437.1"/>
    </source>
</evidence>
<gene>
    <name evidence="1" type="ORF">ONZ51_g12456</name>
</gene>
<dbReference type="Proteomes" id="UP001215151">
    <property type="component" value="Unassembled WGS sequence"/>
</dbReference>